<evidence type="ECO:0000256" key="5">
    <source>
        <dbReference type="ARBA" id="ARBA00023242"/>
    </source>
</evidence>
<gene>
    <name evidence="7" type="ORF">RJT34_12992</name>
</gene>
<proteinExistence type="predicted"/>
<dbReference type="InterPro" id="IPR002100">
    <property type="entry name" value="TF_MADSbox"/>
</dbReference>
<dbReference type="InterPro" id="IPR033897">
    <property type="entry name" value="SRF-like_MADS-box"/>
</dbReference>
<dbReference type="CDD" id="cd00266">
    <property type="entry name" value="MADS_SRF_like"/>
    <property type="match status" value="1"/>
</dbReference>
<dbReference type="PANTHER" id="PTHR11945:SF788">
    <property type="entry name" value="AGAMOUS-LIKE-34-RELATED"/>
    <property type="match status" value="1"/>
</dbReference>
<dbReference type="Proteomes" id="UP001359559">
    <property type="component" value="Unassembled WGS sequence"/>
</dbReference>
<keyword evidence="8" id="KW-1185">Reference proteome</keyword>
<keyword evidence="4" id="KW-0804">Transcription</keyword>
<evidence type="ECO:0000256" key="2">
    <source>
        <dbReference type="ARBA" id="ARBA00023015"/>
    </source>
</evidence>
<evidence type="ECO:0000256" key="4">
    <source>
        <dbReference type="ARBA" id="ARBA00023163"/>
    </source>
</evidence>
<protein>
    <recommendedName>
        <fullName evidence="6">MADS-box domain-containing protein</fullName>
    </recommendedName>
</protein>
<dbReference type="SMART" id="SM00432">
    <property type="entry name" value="MADS"/>
    <property type="match status" value="1"/>
</dbReference>
<dbReference type="AlphaFoldDB" id="A0AAN9JN41"/>
<dbReference type="InterPro" id="IPR036879">
    <property type="entry name" value="TF_MADSbox_sf"/>
</dbReference>
<evidence type="ECO:0000313" key="8">
    <source>
        <dbReference type="Proteomes" id="UP001359559"/>
    </source>
</evidence>
<dbReference type="Gene3D" id="3.40.1810.10">
    <property type="entry name" value="Transcription factor, MADS-box"/>
    <property type="match status" value="1"/>
</dbReference>
<comment type="caution">
    <text evidence="7">The sequence shown here is derived from an EMBL/GenBank/DDBJ whole genome shotgun (WGS) entry which is preliminary data.</text>
</comment>
<evidence type="ECO:0000256" key="1">
    <source>
        <dbReference type="ARBA" id="ARBA00004123"/>
    </source>
</evidence>
<name>A0AAN9JN41_CLITE</name>
<reference evidence="7 8" key="1">
    <citation type="submission" date="2024-01" db="EMBL/GenBank/DDBJ databases">
        <title>The genomes of 5 underutilized Papilionoideae crops provide insights into root nodulation and disease resistance.</title>
        <authorList>
            <person name="Yuan L."/>
        </authorList>
    </citation>
    <scope>NUCLEOTIDE SEQUENCE [LARGE SCALE GENOMIC DNA]</scope>
    <source>
        <strain evidence="7">LY-2023</strain>
        <tissue evidence="7">Leaf</tissue>
    </source>
</reference>
<comment type="subcellular location">
    <subcellularLocation>
        <location evidence="1">Nucleus</location>
    </subcellularLocation>
</comment>
<dbReference type="GO" id="GO:0005634">
    <property type="term" value="C:nucleus"/>
    <property type="evidence" value="ECO:0007669"/>
    <property type="project" value="UniProtKB-SubCell"/>
</dbReference>
<dbReference type="GO" id="GO:0046983">
    <property type="term" value="F:protein dimerization activity"/>
    <property type="evidence" value="ECO:0007669"/>
    <property type="project" value="InterPro"/>
</dbReference>
<keyword evidence="3" id="KW-0238">DNA-binding</keyword>
<dbReference type="PRINTS" id="PR00404">
    <property type="entry name" value="MADSDOMAIN"/>
</dbReference>
<dbReference type="GO" id="GO:0000981">
    <property type="term" value="F:DNA-binding transcription factor activity, RNA polymerase II-specific"/>
    <property type="evidence" value="ECO:0007669"/>
    <property type="project" value="InterPro"/>
</dbReference>
<keyword evidence="2" id="KW-0805">Transcription regulation</keyword>
<feature type="domain" description="MADS-box" evidence="6">
    <location>
        <begin position="1"/>
        <end position="50"/>
    </location>
</feature>
<accession>A0AAN9JN41</accession>
<dbReference type="GO" id="GO:0045944">
    <property type="term" value="P:positive regulation of transcription by RNA polymerase II"/>
    <property type="evidence" value="ECO:0007669"/>
    <property type="project" value="InterPro"/>
</dbReference>
<evidence type="ECO:0000259" key="6">
    <source>
        <dbReference type="PROSITE" id="PS50066"/>
    </source>
</evidence>
<dbReference type="EMBL" id="JAYKXN010000003">
    <property type="protein sequence ID" value="KAK7302112.1"/>
    <property type="molecule type" value="Genomic_DNA"/>
</dbReference>
<dbReference type="SUPFAM" id="SSF55455">
    <property type="entry name" value="SRF-like"/>
    <property type="match status" value="1"/>
</dbReference>
<sequence>MTRKKVKLAFIVNDSARKATYKKRKKGLLKKVDELSTLCGIDACAILYSSFDPEPVVWPSTRGVRKVLEKFRTMPELEQSKKMINQESFLNQRIQKGSEQVKKCMNENREKETALLMFESLGSGNVPYNNINVYDLNDLTWMLEQSMRDISKRLEEMDLHANEPHQPRQMVTPTFAVAKNEEMTMIDHGHDGFNTNNIYLMQRQQLFMDLLNGDINNNGDEIPMPLPPKLPPPMPSFFGDFNYQPGFWPNQFP</sequence>
<dbReference type="Pfam" id="PF00319">
    <property type="entry name" value="SRF-TF"/>
    <property type="match status" value="1"/>
</dbReference>
<dbReference type="PANTHER" id="PTHR11945">
    <property type="entry name" value="MADS BOX PROTEIN"/>
    <property type="match status" value="1"/>
</dbReference>
<keyword evidence="5" id="KW-0539">Nucleus</keyword>
<evidence type="ECO:0000313" key="7">
    <source>
        <dbReference type="EMBL" id="KAK7302112.1"/>
    </source>
</evidence>
<evidence type="ECO:0000256" key="3">
    <source>
        <dbReference type="ARBA" id="ARBA00023125"/>
    </source>
</evidence>
<dbReference type="FunFam" id="3.40.1810.10:FF:000018">
    <property type="entry name" value="agamous-like MADS-box protein AGL80"/>
    <property type="match status" value="1"/>
</dbReference>
<organism evidence="7 8">
    <name type="scientific">Clitoria ternatea</name>
    <name type="common">Butterfly pea</name>
    <dbReference type="NCBI Taxonomy" id="43366"/>
    <lineage>
        <taxon>Eukaryota</taxon>
        <taxon>Viridiplantae</taxon>
        <taxon>Streptophyta</taxon>
        <taxon>Embryophyta</taxon>
        <taxon>Tracheophyta</taxon>
        <taxon>Spermatophyta</taxon>
        <taxon>Magnoliopsida</taxon>
        <taxon>eudicotyledons</taxon>
        <taxon>Gunneridae</taxon>
        <taxon>Pentapetalae</taxon>
        <taxon>rosids</taxon>
        <taxon>fabids</taxon>
        <taxon>Fabales</taxon>
        <taxon>Fabaceae</taxon>
        <taxon>Papilionoideae</taxon>
        <taxon>50 kb inversion clade</taxon>
        <taxon>NPAAA clade</taxon>
        <taxon>indigoferoid/millettioid clade</taxon>
        <taxon>Phaseoleae</taxon>
        <taxon>Clitoria</taxon>
    </lineage>
</organism>
<dbReference type="PROSITE" id="PS50066">
    <property type="entry name" value="MADS_BOX_2"/>
    <property type="match status" value="1"/>
</dbReference>
<dbReference type="GO" id="GO:0000978">
    <property type="term" value="F:RNA polymerase II cis-regulatory region sequence-specific DNA binding"/>
    <property type="evidence" value="ECO:0007669"/>
    <property type="project" value="TreeGrafter"/>
</dbReference>